<dbReference type="EMBL" id="HBGJ01022573">
    <property type="protein sequence ID" value="CAD9256183.1"/>
    <property type="molecule type" value="Transcribed_RNA"/>
</dbReference>
<protein>
    <recommendedName>
        <fullName evidence="2">DUF6816 domain-containing protein</fullName>
    </recommendedName>
</protein>
<feature type="chain" id="PRO_5036192078" description="DUF6816 domain-containing protein" evidence="1">
    <location>
        <begin position="37"/>
        <end position="355"/>
    </location>
</feature>
<reference evidence="3" key="1">
    <citation type="submission" date="2021-01" db="EMBL/GenBank/DDBJ databases">
        <authorList>
            <person name="Corre E."/>
            <person name="Pelletier E."/>
            <person name="Niang G."/>
            <person name="Scheremetjew M."/>
            <person name="Finn R."/>
            <person name="Kale V."/>
            <person name="Holt S."/>
            <person name="Cochrane G."/>
            <person name="Meng A."/>
            <person name="Brown T."/>
            <person name="Cohen L."/>
        </authorList>
    </citation>
    <scope>NUCLEOTIDE SEQUENCE</scope>
    <source>
        <strain evidence="3">CCMP2877</strain>
    </source>
</reference>
<keyword evidence="1" id="KW-0732">Signal</keyword>
<accession>A0A6U4GRU9</accession>
<feature type="domain" description="DUF6816" evidence="2">
    <location>
        <begin position="97"/>
        <end position="334"/>
    </location>
</feature>
<name>A0A6U4GRU9_9STRA</name>
<evidence type="ECO:0000259" key="2">
    <source>
        <dbReference type="Pfam" id="PF20670"/>
    </source>
</evidence>
<dbReference type="PROSITE" id="PS51318">
    <property type="entry name" value="TAT"/>
    <property type="match status" value="1"/>
</dbReference>
<evidence type="ECO:0000256" key="1">
    <source>
        <dbReference type="SAM" id="SignalP"/>
    </source>
</evidence>
<sequence>MAAATAPVARRRAAPRGRWLLRLLVVGIAGLRPAAPARMSRRGLLGGAAGAAGAAVGLGLSPPGAAAASTQCREKASLAQRLDATVLSPLGPSLNPLAPQELYYPEWVFGQWSITATLARKQFPFGEDKVPKSLVEGSPRNRKEAVGDSTTYEIRYFSTLADTPRNNAVTQLGLGMPKSEIILDRAFSAASLNKAYDQLAKVSNVEWDYSKDPTRLTVNFAPSTTADMQPIGPRRVEAYITARAAEPYTDCAGGGEGFLFTEKSRSVTLQPRSVVVTDLENIVDYRRVSDGVIEGRSRTAYFLSPNPNSREGVLWQEVGGKAVAIFDYDIRMERMIDAKVGRPCVDTPKGYTQCY</sequence>
<dbReference type="Pfam" id="PF20670">
    <property type="entry name" value="DUF6816"/>
    <property type="match status" value="1"/>
</dbReference>
<evidence type="ECO:0000313" key="3">
    <source>
        <dbReference type="EMBL" id="CAD9256177.1"/>
    </source>
</evidence>
<gene>
    <name evidence="3" type="ORF">PPAR1163_LOCUS14548</name>
    <name evidence="4" type="ORF">PPAR1163_LOCUS14554</name>
</gene>
<dbReference type="InterPro" id="IPR049213">
    <property type="entry name" value="DUF6816"/>
</dbReference>
<feature type="signal peptide" evidence="1">
    <location>
        <begin position="1"/>
        <end position="36"/>
    </location>
</feature>
<organism evidence="3">
    <name type="scientific">Phaeomonas parva</name>
    <dbReference type="NCBI Taxonomy" id="124430"/>
    <lineage>
        <taxon>Eukaryota</taxon>
        <taxon>Sar</taxon>
        <taxon>Stramenopiles</taxon>
        <taxon>Ochrophyta</taxon>
        <taxon>Pinguiophyceae</taxon>
        <taxon>Pinguiochrysidales</taxon>
        <taxon>Pinguiochrysidaceae</taxon>
        <taxon>Phaeomonas</taxon>
    </lineage>
</organism>
<dbReference type="EMBL" id="HBGJ01022567">
    <property type="protein sequence ID" value="CAD9256177.1"/>
    <property type="molecule type" value="Transcribed_RNA"/>
</dbReference>
<dbReference type="InterPro" id="IPR006311">
    <property type="entry name" value="TAT_signal"/>
</dbReference>
<dbReference type="AlphaFoldDB" id="A0A6U4GRU9"/>
<evidence type="ECO:0000313" key="4">
    <source>
        <dbReference type="EMBL" id="CAD9256183.1"/>
    </source>
</evidence>
<proteinExistence type="predicted"/>